<keyword evidence="2" id="KW-1133">Transmembrane helix</keyword>
<feature type="compositionally biased region" description="Polar residues" evidence="1">
    <location>
        <begin position="552"/>
        <end position="566"/>
    </location>
</feature>
<feature type="compositionally biased region" description="Low complexity" evidence="1">
    <location>
        <begin position="16"/>
        <end position="29"/>
    </location>
</feature>
<feature type="region of interest" description="Disordered" evidence="1">
    <location>
        <begin position="494"/>
        <end position="566"/>
    </location>
</feature>
<feature type="transmembrane region" description="Helical" evidence="2">
    <location>
        <begin position="93"/>
        <end position="123"/>
    </location>
</feature>
<feature type="compositionally biased region" description="Low complexity" evidence="1">
    <location>
        <begin position="526"/>
        <end position="535"/>
    </location>
</feature>
<gene>
    <name evidence="3" type="ORF">ACFQ4H_10195</name>
</gene>
<keyword evidence="2" id="KW-0472">Membrane</keyword>
<feature type="compositionally biased region" description="Low complexity" evidence="1">
    <location>
        <begin position="498"/>
        <end position="514"/>
    </location>
</feature>
<reference evidence="4" key="1">
    <citation type="journal article" date="2019" name="Int. J. Syst. Evol. Microbiol.">
        <title>The Global Catalogue of Microorganisms (GCM) 10K type strain sequencing project: providing services to taxonomists for standard genome sequencing and annotation.</title>
        <authorList>
            <consortium name="The Broad Institute Genomics Platform"/>
            <consortium name="The Broad Institute Genome Sequencing Center for Infectious Disease"/>
            <person name="Wu L."/>
            <person name="Ma J."/>
        </authorList>
    </citation>
    <scope>NUCLEOTIDE SEQUENCE [LARGE SCALE GENOMIC DNA]</scope>
    <source>
        <strain evidence="4">JCM 31037</strain>
    </source>
</reference>
<keyword evidence="2" id="KW-0812">Transmembrane</keyword>
<dbReference type="Proteomes" id="UP001597260">
    <property type="component" value="Unassembled WGS sequence"/>
</dbReference>
<organism evidence="3 4">
    <name type="scientific">Micromonospora sonneratiae</name>
    <dbReference type="NCBI Taxonomy" id="1184706"/>
    <lineage>
        <taxon>Bacteria</taxon>
        <taxon>Bacillati</taxon>
        <taxon>Actinomycetota</taxon>
        <taxon>Actinomycetes</taxon>
        <taxon>Micromonosporales</taxon>
        <taxon>Micromonosporaceae</taxon>
        <taxon>Micromonospora</taxon>
    </lineage>
</organism>
<dbReference type="RefSeq" id="WP_377569546.1">
    <property type="nucleotide sequence ID" value="NZ_JBHTMP010000012.1"/>
</dbReference>
<evidence type="ECO:0000256" key="2">
    <source>
        <dbReference type="SAM" id="Phobius"/>
    </source>
</evidence>
<feature type="transmembrane region" description="Helical" evidence="2">
    <location>
        <begin position="210"/>
        <end position="226"/>
    </location>
</feature>
<keyword evidence="4" id="KW-1185">Reference proteome</keyword>
<feature type="transmembrane region" description="Helical" evidence="2">
    <location>
        <begin position="188"/>
        <end position="204"/>
    </location>
</feature>
<proteinExistence type="predicted"/>
<feature type="transmembrane region" description="Helical" evidence="2">
    <location>
        <begin position="161"/>
        <end position="179"/>
    </location>
</feature>
<comment type="caution">
    <text evidence="3">The sequence shown here is derived from an EMBL/GenBank/DDBJ whole genome shotgun (WGS) entry which is preliminary data.</text>
</comment>
<accession>A0ABW3YAJ3</accession>
<evidence type="ECO:0000313" key="4">
    <source>
        <dbReference type="Proteomes" id="UP001597260"/>
    </source>
</evidence>
<feature type="transmembrane region" description="Helical" evidence="2">
    <location>
        <begin position="135"/>
        <end position="155"/>
    </location>
</feature>
<sequence length="566" mass="61184">MNLRIGRKPRTEPQNDTATTATDVATDTDAPPRWKRLPRPSRLGLVTYLLAQLVLLFWWMAYYPALFTPDSLNYIAQSTTSNWNTHHPISYTALVWLSLQLTGGVGALTLVHTITMAAGLAYAVTGLRRLGGPGWLWSAVAVVIVALPPVGTFVMCLWKDVAFVICHMFVIGTMARLVAHRRAGGAPAFPRALVIALLVELTLLCLFRQNGFIVVAVTIALCILLIRGIALRLIAVGGTAVSIALLTNWMLLPALGVSKSESIVAYEAFFSDIAIGYGKAPDSFPESDIAVMTKVAPLTLWRDSGDCQIVDTTVYSPNFDRLAAYEHKSELLRIWWDLTRRSPGTILDARICRSALAWQPTSSGVLVRNPTAWGLPIYIDRNPLFQQSPFRDAAFSRPISQRANTLAVKLNRHTVEPEWLLWRGATWSYVAYVAVGVAAWRRRDRRILAMASIIIGNQLSVLAVNNLQASRYMAAPLVAGILLTPLLVVRPPKEDDSGPVAADGVGADRAAVPDQRITDGEAQNEAAAGAGAGADTKVDTKVDTGTDGAVDQPSTTGTGQASGQVG</sequence>
<dbReference type="InterPro" id="IPR046062">
    <property type="entry name" value="DUF6020"/>
</dbReference>
<evidence type="ECO:0000256" key="1">
    <source>
        <dbReference type="SAM" id="MobiDB-lite"/>
    </source>
</evidence>
<dbReference type="EMBL" id="JBHTMP010000012">
    <property type="protein sequence ID" value="MFD1321457.1"/>
    <property type="molecule type" value="Genomic_DNA"/>
</dbReference>
<protein>
    <submittedName>
        <fullName evidence="3">DUF6020 family protein</fullName>
    </submittedName>
</protein>
<dbReference type="Pfam" id="PF19484">
    <property type="entry name" value="DUF6020"/>
    <property type="match status" value="1"/>
</dbReference>
<feature type="transmembrane region" description="Helical" evidence="2">
    <location>
        <begin position="233"/>
        <end position="252"/>
    </location>
</feature>
<name>A0ABW3YAJ3_9ACTN</name>
<feature type="transmembrane region" description="Helical" evidence="2">
    <location>
        <begin position="43"/>
        <end position="62"/>
    </location>
</feature>
<evidence type="ECO:0000313" key="3">
    <source>
        <dbReference type="EMBL" id="MFD1321457.1"/>
    </source>
</evidence>
<feature type="region of interest" description="Disordered" evidence="1">
    <location>
        <begin position="1"/>
        <end position="33"/>
    </location>
</feature>